<accession>A0ABR9CVE2</accession>
<feature type="transmembrane region" description="Helical" evidence="1">
    <location>
        <begin position="12"/>
        <end position="30"/>
    </location>
</feature>
<organism evidence="2 3">
    <name type="scientific">Methylomonas albis</name>
    <dbReference type="NCBI Taxonomy" id="1854563"/>
    <lineage>
        <taxon>Bacteria</taxon>
        <taxon>Pseudomonadati</taxon>
        <taxon>Pseudomonadota</taxon>
        <taxon>Gammaproteobacteria</taxon>
        <taxon>Methylococcales</taxon>
        <taxon>Methylococcaceae</taxon>
        <taxon>Methylomonas</taxon>
    </lineage>
</organism>
<sequence>MNNKKSLLKKDVLSIVVVVVLSIFVIAQYVINFGTELSANNADWGTFGDYIGGTLNPVIAGFAFYWIIQSYRLQKDELSDTRKILQYQNSVLNKQNFESTFFQLASLLNEIIKNLSLEGMPEEESDDKSPLIFSGVVTNRKCIQKLHDILKNVFLHGYARGDYNTSNTESVNQSPLIALFDAHNSKIGEHRLSPRIVIINTIYDDFYNEYGHIIGHYFRTVYNIIKFVDIANIEENEKKIYTNLIRAQLSKFELALLFYNSLNPKFGLVKFLPLMKKYDLLTHLENEVLVYPDDRDIWNEITYKISTK</sequence>
<reference evidence="2 3" key="1">
    <citation type="submission" date="2020-09" db="EMBL/GenBank/DDBJ databases">
        <title>Methylomonas albis sp. nov. and Methylomonas fluvii sp. nov.: Two cold-adapted methanotrophs from the River Elbe and an amended description of Methylovulum psychrotolerans strain Eb1.</title>
        <authorList>
            <person name="Bussmann I.K."/>
            <person name="Klings K.-W."/>
            <person name="Warnstedt J."/>
            <person name="Hoppert M."/>
            <person name="Saborowski A."/>
            <person name="Horn F."/>
            <person name="Liebner S."/>
        </authorList>
    </citation>
    <scope>NUCLEOTIDE SEQUENCE [LARGE SCALE GENOMIC DNA]</scope>
    <source>
        <strain evidence="2 3">EbA</strain>
    </source>
</reference>
<protein>
    <submittedName>
        <fullName evidence="2">Phage abortive infection protein</fullName>
    </submittedName>
</protein>
<feature type="transmembrane region" description="Helical" evidence="1">
    <location>
        <begin position="50"/>
        <end position="68"/>
    </location>
</feature>
<dbReference type="InterPro" id="IPR031709">
    <property type="entry name" value="PutAbiC"/>
</dbReference>
<evidence type="ECO:0000313" key="3">
    <source>
        <dbReference type="Proteomes" id="UP000652176"/>
    </source>
</evidence>
<name>A0ABR9CVE2_9GAMM</name>
<comment type="caution">
    <text evidence="2">The sequence shown here is derived from an EMBL/GenBank/DDBJ whole genome shotgun (WGS) entry which is preliminary data.</text>
</comment>
<dbReference type="Pfam" id="PF16872">
    <property type="entry name" value="putAbiC"/>
    <property type="match status" value="1"/>
</dbReference>
<proteinExistence type="predicted"/>
<gene>
    <name evidence="2" type="ORF">IE877_02740</name>
</gene>
<evidence type="ECO:0000313" key="2">
    <source>
        <dbReference type="EMBL" id="MBD9354813.1"/>
    </source>
</evidence>
<keyword evidence="1" id="KW-0812">Transmembrane</keyword>
<keyword evidence="1" id="KW-0472">Membrane</keyword>
<dbReference type="Proteomes" id="UP000652176">
    <property type="component" value="Unassembled WGS sequence"/>
</dbReference>
<dbReference type="EMBL" id="JACXSS010000001">
    <property type="protein sequence ID" value="MBD9354813.1"/>
    <property type="molecule type" value="Genomic_DNA"/>
</dbReference>
<keyword evidence="1" id="KW-1133">Transmembrane helix</keyword>
<dbReference type="RefSeq" id="WP_192373012.1">
    <property type="nucleotide sequence ID" value="NZ_CAJHIV010000001.1"/>
</dbReference>
<keyword evidence="3" id="KW-1185">Reference proteome</keyword>
<evidence type="ECO:0000256" key="1">
    <source>
        <dbReference type="SAM" id="Phobius"/>
    </source>
</evidence>